<gene>
    <name evidence="2" type="ORF">K402DRAFT_453540</name>
</gene>
<name>A0A6G1H2P7_9PEZI</name>
<accession>A0A6G1H2P7</accession>
<feature type="compositionally biased region" description="Basic and acidic residues" evidence="1">
    <location>
        <begin position="154"/>
        <end position="166"/>
    </location>
</feature>
<proteinExistence type="predicted"/>
<dbReference type="EMBL" id="ML977152">
    <property type="protein sequence ID" value="KAF1987445.1"/>
    <property type="molecule type" value="Genomic_DNA"/>
</dbReference>
<dbReference type="Proteomes" id="UP000800041">
    <property type="component" value="Unassembled WGS sequence"/>
</dbReference>
<organism evidence="2 3">
    <name type="scientific">Aulographum hederae CBS 113979</name>
    <dbReference type="NCBI Taxonomy" id="1176131"/>
    <lineage>
        <taxon>Eukaryota</taxon>
        <taxon>Fungi</taxon>
        <taxon>Dikarya</taxon>
        <taxon>Ascomycota</taxon>
        <taxon>Pezizomycotina</taxon>
        <taxon>Dothideomycetes</taxon>
        <taxon>Pleosporomycetidae</taxon>
        <taxon>Aulographales</taxon>
        <taxon>Aulographaceae</taxon>
    </lineage>
</organism>
<evidence type="ECO:0000256" key="1">
    <source>
        <dbReference type="SAM" id="MobiDB-lite"/>
    </source>
</evidence>
<feature type="region of interest" description="Disordered" evidence="1">
    <location>
        <begin position="148"/>
        <end position="198"/>
    </location>
</feature>
<protein>
    <submittedName>
        <fullName evidence="2">Uncharacterized protein</fullName>
    </submittedName>
</protein>
<keyword evidence="3" id="KW-1185">Reference proteome</keyword>
<reference evidence="2" key="1">
    <citation type="journal article" date="2020" name="Stud. Mycol.">
        <title>101 Dothideomycetes genomes: a test case for predicting lifestyles and emergence of pathogens.</title>
        <authorList>
            <person name="Haridas S."/>
            <person name="Albert R."/>
            <person name="Binder M."/>
            <person name="Bloem J."/>
            <person name="Labutti K."/>
            <person name="Salamov A."/>
            <person name="Andreopoulos B."/>
            <person name="Baker S."/>
            <person name="Barry K."/>
            <person name="Bills G."/>
            <person name="Bluhm B."/>
            <person name="Cannon C."/>
            <person name="Castanera R."/>
            <person name="Culley D."/>
            <person name="Daum C."/>
            <person name="Ezra D."/>
            <person name="Gonzalez J."/>
            <person name="Henrissat B."/>
            <person name="Kuo A."/>
            <person name="Liang C."/>
            <person name="Lipzen A."/>
            <person name="Lutzoni F."/>
            <person name="Magnuson J."/>
            <person name="Mondo S."/>
            <person name="Nolan M."/>
            <person name="Ohm R."/>
            <person name="Pangilinan J."/>
            <person name="Park H.-J."/>
            <person name="Ramirez L."/>
            <person name="Alfaro M."/>
            <person name="Sun H."/>
            <person name="Tritt A."/>
            <person name="Yoshinaga Y."/>
            <person name="Zwiers L.-H."/>
            <person name="Turgeon B."/>
            <person name="Goodwin S."/>
            <person name="Spatafora J."/>
            <person name="Crous P."/>
            <person name="Grigoriev I."/>
        </authorList>
    </citation>
    <scope>NUCLEOTIDE SEQUENCE</scope>
    <source>
        <strain evidence="2">CBS 113979</strain>
    </source>
</reference>
<evidence type="ECO:0000313" key="3">
    <source>
        <dbReference type="Proteomes" id="UP000800041"/>
    </source>
</evidence>
<evidence type="ECO:0000313" key="2">
    <source>
        <dbReference type="EMBL" id="KAF1987445.1"/>
    </source>
</evidence>
<feature type="compositionally biased region" description="Polar residues" evidence="1">
    <location>
        <begin position="8"/>
        <end position="21"/>
    </location>
</feature>
<sequence length="198" mass="22546">RKTHETTTIRNQTSYPDQSNPQLPPPIYGLIALSSLQFLEILSPPCLHPWLHLLRNLLRLLFLLIPRLPLKQQHQPSQPSRPLCGAHRPRLPISRLELGSSALPITLPGRFKSPNKPTSLLHRWPPKDLLPHEPEPKVTQVECDHLSGSVQPSHDNEFAKKLDDGKARKRHWWRRGSAGEGGLSRALRKVSRGDYEDE</sequence>
<dbReference type="AlphaFoldDB" id="A0A6G1H2P7"/>
<feature type="non-terminal residue" evidence="2">
    <location>
        <position position="1"/>
    </location>
</feature>
<feature type="region of interest" description="Disordered" evidence="1">
    <location>
        <begin position="1"/>
        <end position="21"/>
    </location>
</feature>